<evidence type="ECO:0000313" key="2">
    <source>
        <dbReference type="Proteomes" id="UP000828941"/>
    </source>
</evidence>
<protein>
    <submittedName>
        <fullName evidence="1">Uncharacterized protein</fullName>
    </submittedName>
</protein>
<evidence type="ECO:0000313" key="1">
    <source>
        <dbReference type="EMBL" id="KAI4347463.1"/>
    </source>
</evidence>
<dbReference type="EMBL" id="CM039429">
    <property type="protein sequence ID" value="KAI4347463.1"/>
    <property type="molecule type" value="Genomic_DNA"/>
</dbReference>
<dbReference type="Proteomes" id="UP000828941">
    <property type="component" value="Chromosome 4"/>
</dbReference>
<keyword evidence="2" id="KW-1185">Reference proteome</keyword>
<organism evidence="1 2">
    <name type="scientific">Bauhinia variegata</name>
    <name type="common">Purple orchid tree</name>
    <name type="synonym">Phanera variegata</name>
    <dbReference type="NCBI Taxonomy" id="167791"/>
    <lineage>
        <taxon>Eukaryota</taxon>
        <taxon>Viridiplantae</taxon>
        <taxon>Streptophyta</taxon>
        <taxon>Embryophyta</taxon>
        <taxon>Tracheophyta</taxon>
        <taxon>Spermatophyta</taxon>
        <taxon>Magnoliopsida</taxon>
        <taxon>eudicotyledons</taxon>
        <taxon>Gunneridae</taxon>
        <taxon>Pentapetalae</taxon>
        <taxon>rosids</taxon>
        <taxon>fabids</taxon>
        <taxon>Fabales</taxon>
        <taxon>Fabaceae</taxon>
        <taxon>Cercidoideae</taxon>
        <taxon>Cercideae</taxon>
        <taxon>Bauhiniinae</taxon>
        <taxon>Bauhinia</taxon>
    </lineage>
</organism>
<gene>
    <name evidence="1" type="ORF">L6164_008275</name>
</gene>
<comment type="caution">
    <text evidence="1">The sequence shown here is derived from an EMBL/GenBank/DDBJ whole genome shotgun (WGS) entry which is preliminary data.</text>
</comment>
<name>A0ACB9PG66_BAUVA</name>
<proteinExistence type="predicted"/>
<reference evidence="1 2" key="1">
    <citation type="journal article" date="2022" name="DNA Res.">
        <title>Chromosomal-level genome assembly of the orchid tree Bauhinia variegata (Leguminosae; Cercidoideae) supports the allotetraploid origin hypothesis of Bauhinia.</title>
        <authorList>
            <person name="Zhong Y."/>
            <person name="Chen Y."/>
            <person name="Zheng D."/>
            <person name="Pang J."/>
            <person name="Liu Y."/>
            <person name="Luo S."/>
            <person name="Meng S."/>
            <person name="Qian L."/>
            <person name="Wei D."/>
            <person name="Dai S."/>
            <person name="Zhou R."/>
        </authorList>
    </citation>
    <scope>NUCLEOTIDE SEQUENCE [LARGE SCALE GENOMIC DNA]</scope>
    <source>
        <strain evidence="1">BV-YZ2020</strain>
    </source>
</reference>
<sequence>MGLIKYGKGRWRKIAKDFGGNKTTEQVQIHANHFYRHLQTTYVYNYRRCYPTYTRANVADLSRNENLAPAPSAYASASAAPAPLYNPVPVAVTKEPLPALYNSNASSLNPVAAIHDQPSPTLGFASSFQPMAQDPSPSALNLFPVEAPLFPVSPNGGVHPPGRALVRAANNGHVDLELRLG</sequence>
<accession>A0ACB9PG66</accession>